<gene>
    <name evidence="2" type="ORF">X975_21508</name>
</gene>
<proteinExistence type="predicted"/>
<feature type="region of interest" description="Disordered" evidence="1">
    <location>
        <begin position="1"/>
        <end position="74"/>
    </location>
</feature>
<reference evidence="2 3" key="1">
    <citation type="submission" date="2013-11" db="EMBL/GenBank/DDBJ databases">
        <title>Genome sequencing of Stegodyphus mimosarum.</title>
        <authorList>
            <person name="Bechsgaard J."/>
        </authorList>
    </citation>
    <scope>NUCLEOTIDE SEQUENCE [LARGE SCALE GENOMIC DNA]</scope>
</reference>
<name>A0A087SWB1_STEMI</name>
<evidence type="ECO:0000256" key="1">
    <source>
        <dbReference type="SAM" id="MobiDB-lite"/>
    </source>
</evidence>
<feature type="compositionally biased region" description="Basic and acidic residues" evidence="1">
    <location>
        <begin position="1"/>
        <end position="15"/>
    </location>
</feature>
<dbReference type="EMBL" id="KK112243">
    <property type="protein sequence ID" value="KFM57150.1"/>
    <property type="molecule type" value="Genomic_DNA"/>
</dbReference>
<evidence type="ECO:0000313" key="3">
    <source>
        <dbReference type="Proteomes" id="UP000054359"/>
    </source>
</evidence>
<organism evidence="2 3">
    <name type="scientific">Stegodyphus mimosarum</name>
    <name type="common">African social velvet spider</name>
    <dbReference type="NCBI Taxonomy" id="407821"/>
    <lineage>
        <taxon>Eukaryota</taxon>
        <taxon>Metazoa</taxon>
        <taxon>Ecdysozoa</taxon>
        <taxon>Arthropoda</taxon>
        <taxon>Chelicerata</taxon>
        <taxon>Arachnida</taxon>
        <taxon>Araneae</taxon>
        <taxon>Araneomorphae</taxon>
        <taxon>Entelegynae</taxon>
        <taxon>Eresoidea</taxon>
        <taxon>Eresidae</taxon>
        <taxon>Stegodyphus</taxon>
    </lineage>
</organism>
<accession>A0A087SWB1</accession>
<feature type="compositionally biased region" description="Basic and acidic residues" evidence="1">
    <location>
        <begin position="58"/>
        <end position="70"/>
    </location>
</feature>
<keyword evidence="3" id="KW-1185">Reference proteome</keyword>
<sequence length="106" mass="12441">MPDDQEQHKADEVQKDIILGNHSPEEHGKIQHQQTNPSQAPKLKQSRKHTPQRHHKKSVEEEMHLKPLNERHHKFPNPALLNMIYDPKSANAHLSKQKLLRQVKHD</sequence>
<dbReference type="OrthoDB" id="6426322at2759"/>
<feature type="non-terminal residue" evidence="2">
    <location>
        <position position="106"/>
    </location>
</feature>
<dbReference type="AlphaFoldDB" id="A0A087SWB1"/>
<protein>
    <submittedName>
        <fullName evidence="2">Uncharacterized protein</fullName>
    </submittedName>
</protein>
<dbReference type="Proteomes" id="UP000054359">
    <property type="component" value="Unassembled WGS sequence"/>
</dbReference>
<evidence type="ECO:0000313" key="2">
    <source>
        <dbReference type="EMBL" id="KFM57150.1"/>
    </source>
</evidence>
<feature type="compositionally biased region" description="Basic residues" evidence="1">
    <location>
        <begin position="44"/>
        <end position="57"/>
    </location>
</feature>